<keyword evidence="2" id="KW-1185">Reference proteome</keyword>
<comment type="caution">
    <text evidence="1">The sequence shown here is derived from an EMBL/GenBank/DDBJ whole genome shotgun (WGS) entry which is preliminary data.</text>
</comment>
<dbReference type="InterPro" id="IPR027268">
    <property type="entry name" value="Peptidase_M4/M1_CTD_sf"/>
</dbReference>
<evidence type="ECO:0000313" key="2">
    <source>
        <dbReference type="Proteomes" id="UP000292958"/>
    </source>
</evidence>
<evidence type="ECO:0008006" key="3">
    <source>
        <dbReference type="Google" id="ProtNLM"/>
    </source>
</evidence>
<name>A0A4Q7YQI7_9BACT</name>
<dbReference type="OrthoDB" id="1467486at2"/>
<protein>
    <recommendedName>
        <fullName evidence="3">Peptidase MA-like domain-containing protein</fullName>
    </recommendedName>
</protein>
<dbReference type="Proteomes" id="UP000292958">
    <property type="component" value="Unassembled WGS sequence"/>
</dbReference>
<accession>A0A4Q7YQI7</accession>
<dbReference type="EMBL" id="SHKW01000001">
    <property type="protein sequence ID" value="RZU39424.1"/>
    <property type="molecule type" value="Genomic_DNA"/>
</dbReference>
<organism evidence="1 2">
    <name type="scientific">Edaphobacter modestus</name>
    <dbReference type="NCBI Taxonomy" id="388466"/>
    <lineage>
        <taxon>Bacteria</taxon>
        <taxon>Pseudomonadati</taxon>
        <taxon>Acidobacteriota</taxon>
        <taxon>Terriglobia</taxon>
        <taxon>Terriglobales</taxon>
        <taxon>Acidobacteriaceae</taxon>
        <taxon>Edaphobacter</taxon>
    </lineage>
</organism>
<sequence>MRTNRGGWLRIALGTFVLCMAVGTSNLSRGAQWPGGQPVVFSQQIEEGGARIQVDFASGDLDLDRAEVLNWIHEAVHAVTVYYGRFSVERARVLVVPVAGSERILQGTTWGDMRGFPGLTRIRLGQHTTKRELVEDWTMTHELTHMAFPNLPDNQHWMEEGLATYIEPIARVQAGQLPAKKIWQDMMEGMPKGQPREGDLGLDRTHTWGRTYWGGALFCLVADVSIRKETKNRKGLQDALRAIVAEGGSIDKDWPMERALSIGDRATGSHVLTEMYAKWSKEPVEVDLPDLWKQLGVKQGEAGIEFHSNAPLAAVREAITGAR</sequence>
<gene>
    <name evidence="1" type="ORF">BDD14_0807</name>
</gene>
<dbReference type="AlphaFoldDB" id="A0A4Q7YQI7"/>
<reference evidence="1 2" key="1">
    <citation type="submission" date="2019-02" db="EMBL/GenBank/DDBJ databases">
        <title>Genomic Encyclopedia of Archaeal and Bacterial Type Strains, Phase II (KMG-II): from individual species to whole genera.</title>
        <authorList>
            <person name="Goeker M."/>
        </authorList>
    </citation>
    <scope>NUCLEOTIDE SEQUENCE [LARGE SCALE GENOMIC DNA]</scope>
    <source>
        <strain evidence="1 2">DSM 18101</strain>
    </source>
</reference>
<proteinExistence type="predicted"/>
<dbReference type="Gene3D" id="1.10.390.10">
    <property type="entry name" value="Neutral Protease Domain 2"/>
    <property type="match status" value="1"/>
</dbReference>
<evidence type="ECO:0000313" key="1">
    <source>
        <dbReference type="EMBL" id="RZU39424.1"/>
    </source>
</evidence>